<dbReference type="SUPFAM" id="SSF103473">
    <property type="entry name" value="MFS general substrate transporter"/>
    <property type="match status" value="1"/>
</dbReference>
<dbReference type="AlphaFoldDB" id="A0A7R9HNV4"/>
<reference evidence="6" key="1">
    <citation type="submission" date="2020-11" db="EMBL/GenBank/DDBJ databases">
        <authorList>
            <person name="Tran Van P."/>
        </authorList>
    </citation>
    <scope>NUCLEOTIDE SEQUENCE</scope>
</reference>
<comment type="subcellular location">
    <subcellularLocation>
        <location evidence="1">Membrane</location>
        <topology evidence="1">Multi-pass membrane protein</topology>
    </subcellularLocation>
</comment>
<evidence type="ECO:0000256" key="4">
    <source>
        <dbReference type="ARBA" id="ARBA00023136"/>
    </source>
</evidence>
<gene>
    <name evidence="6" type="ORF">TMSB3V08_LOCUS6017</name>
</gene>
<dbReference type="GO" id="GO:0016020">
    <property type="term" value="C:membrane"/>
    <property type="evidence" value="ECO:0007669"/>
    <property type="project" value="UniProtKB-SubCell"/>
</dbReference>
<evidence type="ECO:0000313" key="6">
    <source>
        <dbReference type="EMBL" id="CAD7429237.1"/>
    </source>
</evidence>
<name>A0A7R9HNV4_9NEOP</name>
<dbReference type="GO" id="GO:0022857">
    <property type="term" value="F:transmembrane transporter activity"/>
    <property type="evidence" value="ECO:0007669"/>
    <property type="project" value="InterPro"/>
</dbReference>
<dbReference type="InterPro" id="IPR036259">
    <property type="entry name" value="MFS_trans_sf"/>
</dbReference>
<proteinExistence type="predicted"/>
<feature type="transmembrane region" description="Helical" evidence="5">
    <location>
        <begin position="52"/>
        <end position="71"/>
    </location>
</feature>
<dbReference type="PANTHER" id="PTHR24064">
    <property type="entry name" value="SOLUTE CARRIER FAMILY 22 MEMBER"/>
    <property type="match status" value="1"/>
</dbReference>
<evidence type="ECO:0000256" key="2">
    <source>
        <dbReference type="ARBA" id="ARBA00022692"/>
    </source>
</evidence>
<keyword evidence="3 5" id="KW-1133">Transmembrane helix</keyword>
<dbReference type="PROSITE" id="PS51257">
    <property type="entry name" value="PROKAR_LIPOPROTEIN"/>
    <property type="match status" value="1"/>
</dbReference>
<organism evidence="6">
    <name type="scientific">Timema monikensis</name>
    <dbReference type="NCBI Taxonomy" id="170555"/>
    <lineage>
        <taxon>Eukaryota</taxon>
        <taxon>Metazoa</taxon>
        <taxon>Ecdysozoa</taxon>
        <taxon>Arthropoda</taxon>
        <taxon>Hexapoda</taxon>
        <taxon>Insecta</taxon>
        <taxon>Pterygota</taxon>
        <taxon>Neoptera</taxon>
        <taxon>Polyneoptera</taxon>
        <taxon>Phasmatodea</taxon>
        <taxon>Timematodea</taxon>
        <taxon>Timematoidea</taxon>
        <taxon>Timematidae</taxon>
        <taxon>Timema</taxon>
    </lineage>
</organism>
<evidence type="ECO:0008006" key="7">
    <source>
        <dbReference type="Google" id="ProtNLM"/>
    </source>
</evidence>
<evidence type="ECO:0000256" key="1">
    <source>
        <dbReference type="ARBA" id="ARBA00004141"/>
    </source>
</evidence>
<keyword evidence="4 5" id="KW-0472">Membrane</keyword>
<feature type="transmembrane region" description="Helical" evidence="5">
    <location>
        <begin position="116"/>
        <end position="137"/>
    </location>
</feature>
<evidence type="ECO:0000256" key="3">
    <source>
        <dbReference type="ARBA" id="ARBA00022989"/>
    </source>
</evidence>
<dbReference type="Gene3D" id="1.20.1250.20">
    <property type="entry name" value="MFS general substrate transporter like domains"/>
    <property type="match status" value="1"/>
</dbReference>
<keyword evidence="2 5" id="KW-0812">Transmembrane</keyword>
<feature type="transmembrane region" description="Helical" evidence="5">
    <location>
        <begin position="143"/>
        <end position="164"/>
    </location>
</feature>
<sequence length="345" mass="38119">MSKRLENKEVLSNLNWVCDDNWKSALGQSLFFVGCVFGTLGLGIMADHIGRLPVLVLANMLSLFGNLATYFTSDLLLFGASRFMHGLSTDTNFVMMYIIDNPVPVLEYMRPDKRTLGLNLSNGVFSTVATVALPWIAIGSGDWRSFLLIISLPLMIVPLYYLVVPESASWLISKGRMDEAVTCFEKVAAFNGRKLPPDVVKEFKKPYDPPQGPRGLMRYSRVGLDCRGWRDQGSIPVEGTKGGSSLFFPLNESSKMAPSEKSRNLLGLFKTPRLRRKTCILIFKSLLRMERLRFESRSGELGGGGLPNLQVKLVALLLVALSPSPLGSLRFVLSSPSRDTSAAQC</sequence>
<evidence type="ECO:0000256" key="5">
    <source>
        <dbReference type="SAM" id="Phobius"/>
    </source>
</evidence>
<accession>A0A7R9HNV4</accession>
<dbReference type="Pfam" id="PF00083">
    <property type="entry name" value="Sugar_tr"/>
    <property type="match status" value="1"/>
</dbReference>
<dbReference type="EMBL" id="OB794013">
    <property type="protein sequence ID" value="CAD7429237.1"/>
    <property type="molecule type" value="Genomic_DNA"/>
</dbReference>
<feature type="transmembrane region" description="Helical" evidence="5">
    <location>
        <begin position="25"/>
        <end position="45"/>
    </location>
</feature>
<protein>
    <recommendedName>
        <fullName evidence="7">Major facilitator superfamily (MFS) profile domain-containing protein</fullName>
    </recommendedName>
</protein>
<dbReference type="InterPro" id="IPR005828">
    <property type="entry name" value="MFS_sugar_transport-like"/>
</dbReference>